<reference evidence="2" key="3">
    <citation type="submission" date="2025-09" db="UniProtKB">
        <authorList>
            <consortium name="Ensembl"/>
        </authorList>
    </citation>
    <scope>IDENTIFICATION</scope>
</reference>
<dbReference type="InterPro" id="IPR004000">
    <property type="entry name" value="Actin"/>
</dbReference>
<dbReference type="GeneTree" id="ENSGT00940000175393"/>
<proteinExistence type="inferred from homology"/>
<comment type="similarity">
    <text evidence="1">Belongs to the actin family.</text>
</comment>
<evidence type="ECO:0000313" key="2">
    <source>
        <dbReference type="Ensembl" id="ENSMODP00000049576.1"/>
    </source>
</evidence>
<dbReference type="STRING" id="13616.ENSMODP00000049576"/>
<accession>A0A5F8GQT3</accession>
<dbReference type="Gene3D" id="3.30.420.40">
    <property type="match status" value="2"/>
</dbReference>
<dbReference type="Bgee" id="ENSMODG00000002558">
    <property type="expression patterns" value="Expressed in ovary and 5 other cell types or tissues"/>
</dbReference>
<dbReference type="GO" id="GO:0005869">
    <property type="term" value="C:dynactin complex"/>
    <property type="evidence" value="ECO:0000318"/>
    <property type="project" value="GO_Central"/>
</dbReference>
<dbReference type="AlphaFoldDB" id="A0A5F8GQT3"/>
<reference evidence="2 3" key="1">
    <citation type="journal article" date="2007" name="Nature">
        <title>Genome of the marsupial Monodelphis domestica reveals innovation in non-coding sequences.</title>
        <authorList>
            <person name="Mikkelsen T.S."/>
            <person name="Wakefield M.J."/>
            <person name="Aken B."/>
            <person name="Amemiya C.T."/>
            <person name="Chang J.L."/>
            <person name="Duke S."/>
            <person name="Garber M."/>
            <person name="Gentles A.J."/>
            <person name="Goodstadt L."/>
            <person name="Heger A."/>
            <person name="Jurka J."/>
            <person name="Kamal M."/>
            <person name="Mauceli E."/>
            <person name="Searle S.M."/>
            <person name="Sharpe T."/>
            <person name="Baker M.L."/>
            <person name="Batzer M.A."/>
            <person name="Benos P.V."/>
            <person name="Belov K."/>
            <person name="Clamp M."/>
            <person name="Cook A."/>
            <person name="Cuff J."/>
            <person name="Das R."/>
            <person name="Davidow L."/>
            <person name="Deakin J.E."/>
            <person name="Fazzari M.J."/>
            <person name="Glass J.L."/>
            <person name="Grabherr M."/>
            <person name="Greally J.M."/>
            <person name="Gu W."/>
            <person name="Hore T.A."/>
            <person name="Huttley G.A."/>
            <person name="Kleber M."/>
            <person name="Jirtle R.L."/>
            <person name="Koina E."/>
            <person name="Lee J.T."/>
            <person name="Mahony S."/>
            <person name="Marra M.A."/>
            <person name="Miller R.D."/>
            <person name="Nicholls R.D."/>
            <person name="Oda M."/>
            <person name="Papenfuss A.T."/>
            <person name="Parra Z.E."/>
            <person name="Pollock D.D."/>
            <person name="Ray D.A."/>
            <person name="Schein J.E."/>
            <person name="Speed T.P."/>
            <person name="Thompson K."/>
            <person name="VandeBerg J.L."/>
            <person name="Wade C.M."/>
            <person name="Walker J.A."/>
            <person name="Waters P.D."/>
            <person name="Webber C."/>
            <person name="Weidman J.R."/>
            <person name="Xie X."/>
            <person name="Zody M.C."/>
            <person name="Baldwin J."/>
            <person name="Abdouelleil A."/>
            <person name="Abdulkadir J."/>
            <person name="Abebe A."/>
            <person name="Abera B."/>
            <person name="Abreu J."/>
            <person name="Acer S.C."/>
            <person name="Aftuck L."/>
            <person name="Alexander A."/>
            <person name="An P."/>
            <person name="Anderson E."/>
            <person name="Anderson S."/>
            <person name="Arachi H."/>
            <person name="Azer M."/>
            <person name="Bachantsang P."/>
            <person name="Barry A."/>
            <person name="Bayul T."/>
            <person name="Berlin A."/>
            <person name="Bessette D."/>
            <person name="Bloom T."/>
            <person name="Bloom T."/>
            <person name="Boguslavskiy L."/>
            <person name="Bonnet C."/>
            <person name="Boukhgalter B."/>
            <person name="Bourzgui I."/>
            <person name="Brown A."/>
            <person name="Cahill P."/>
            <person name="Channer S."/>
            <person name="Cheshatsang Y."/>
            <person name="Chuda L."/>
            <person name="Citroen M."/>
            <person name="Collymore A."/>
            <person name="Cooke P."/>
            <person name="Costello M."/>
            <person name="D'Aco K."/>
            <person name="Daza R."/>
            <person name="De Haan G."/>
            <person name="DeGray S."/>
            <person name="DeMaso C."/>
            <person name="Dhargay N."/>
            <person name="Dooley K."/>
            <person name="Dooley E."/>
            <person name="Doricent M."/>
            <person name="Dorje P."/>
            <person name="Dorjee K."/>
            <person name="Dupes A."/>
            <person name="Elong R."/>
            <person name="Falk J."/>
            <person name="Farina A."/>
            <person name="Faro S."/>
            <person name="Ferguson D."/>
            <person name="Fisher S."/>
            <person name="Foley C.D."/>
            <person name="Franke A."/>
            <person name="Friedrich D."/>
            <person name="Gadbois L."/>
            <person name="Gearin G."/>
            <person name="Gearin C.R."/>
            <person name="Giannoukos G."/>
            <person name="Goode T."/>
            <person name="Graham J."/>
            <person name="Grandbois E."/>
            <person name="Grewal S."/>
            <person name="Gyaltsen K."/>
            <person name="Hafez N."/>
            <person name="Hagos B."/>
            <person name="Hall J."/>
            <person name="Henson C."/>
            <person name="Hollinger A."/>
            <person name="Honan T."/>
            <person name="Huard M.D."/>
            <person name="Hughes L."/>
            <person name="Hurhula B."/>
            <person name="Husby M.E."/>
            <person name="Kamat A."/>
            <person name="Kanga B."/>
            <person name="Kashin S."/>
            <person name="Khazanovich D."/>
            <person name="Kisner P."/>
            <person name="Lance K."/>
            <person name="Lara M."/>
            <person name="Lee W."/>
            <person name="Lennon N."/>
            <person name="Letendre F."/>
            <person name="LeVine R."/>
            <person name="Lipovsky A."/>
            <person name="Liu X."/>
            <person name="Liu J."/>
            <person name="Liu S."/>
            <person name="Lokyitsang T."/>
            <person name="Lokyitsang Y."/>
            <person name="Lubonja R."/>
            <person name="Lui A."/>
            <person name="MacDonald P."/>
            <person name="Magnisalis V."/>
            <person name="Maru K."/>
            <person name="Matthews C."/>
            <person name="McCusker W."/>
            <person name="McDonough S."/>
            <person name="Mehta T."/>
            <person name="Meldrim J."/>
            <person name="Meneus L."/>
            <person name="Mihai O."/>
            <person name="Mihalev A."/>
            <person name="Mihova T."/>
            <person name="Mittelman R."/>
            <person name="Mlenga V."/>
            <person name="Montmayeur A."/>
            <person name="Mulrain L."/>
            <person name="Navidi A."/>
            <person name="Naylor J."/>
            <person name="Negash T."/>
            <person name="Nguyen T."/>
            <person name="Nguyen N."/>
            <person name="Nicol R."/>
            <person name="Norbu C."/>
            <person name="Norbu N."/>
            <person name="Novod N."/>
            <person name="O'Neill B."/>
            <person name="Osman S."/>
            <person name="Markiewicz E."/>
            <person name="Oyono O.L."/>
            <person name="Patti C."/>
            <person name="Phunkhang P."/>
            <person name="Pierre F."/>
            <person name="Priest M."/>
            <person name="Raghuraman S."/>
            <person name="Rege F."/>
            <person name="Reyes R."/>
            <person name="Rise C."/>
            <person name="Rogov P."/>
            <person name="Ross K."/>
            <person name="Ryan E."/>
            <person name="Settipalli S."/>
            <person name="Shea T."/>
            <person name="Sherpa N."/>
            <person name="Shi L."/>
            <person name="Shih D."/>
            <person name="Sparrow T."/>
            <person name="Spaulding J."/>
            <person name="Stalker J."/>
            <person name="Stange-Thomann N."/>
            <person name="Stavropoulos S."/>
            <person name="Stone C."/>
            <person name="Strader C."/>
            <person name="Tesfaye S."/>
            <person name="Thomson T."/>
            <person name="Thoulutsang Y."/>
            <person name="Thoulutsang D."/>
            <person name="Topham K."/>
            <person name="Topping I."/>
            <person name="Tsamla T."/>
            <person name="Vassiliev H."/>
            <person name="Vo A."/>
            <person name="Wangchuk T."/>
            <person name="Wangdi T."/>
            <person name="Weiand M."/>
            <person name="Wilkinson J."/>
            <person name="Wilson A."/>
            <person name="Yadav S."/>
            <person name="Young G."/>
            <person name="Yu Q."/>
            <person name="Zembek L."/>
            <person name="Zhong D."/>
            <person name="Zimmer A."/>
            <person name="Zwirko Z."/>
            <person name="Jaffe D.B."/>
            <person name="Alvarez P."/>
            <person name="Brockman W."/>
            <person name="Butler J."/>
            <person name="Chin C."/>
            <person name="Gnerre S."/>
            <person name="MacCallum I."/>
            <person name="Graves J.A."/>
            <person name="Ponting C.P."/>
            <person name="Breen M."/>
            <person name="Samollow P.B."/>
            <person name="Lander E.S."/>
            <person name="Lindblad-Toh K."/>
        </authorList>
    </citation>
    <scope>NUCLEOTIDE SEQUENCE [LARGE SCALE GENOMIC DNA]</scope>
</reference>
<dbReference type="InParanoid" id="A0A5F8GQT3"/>
<dbReference type="Ensembl" id="ENSMODT00000079675.1">
    <property type="protein sequence ID" value="ENSMODP00000049576.1"/>
    <property type="gene ID" value="ENSMODG00000002558.3"/>
</dbReference>
<dbReference type="SUPFAM" id="SSF53067">
    <property type="entry name" value="Actin-like ATPase domain"/>
    <property type="match status" value="2"/>
</dbReference>
<evidence type="ECO:0000313" key="3">
    <source>
        <dbReference type="Proteomes" id="UP000002280"/>
    </source>
</evidence>
<dbReference type="PRINTS" id="PR00190">
    <property type="entry name" value="ACTIN"/>
</dbReference>
<dbReference type="PANTHER" id="PTHR11937">
    <property type="entry name" value="ACTIN"/>
    <property type="match status" value="1"/>
</dbReference>
<dbReference type="SMART" id="SM00268">
    <property type="entry name" value="ACTIN"/>
    <property type="match status" value="1"/>
</dbReference>
<name>A0A5F8GQT3_MONDO</name>
<sequence length="414" mass="45429">MSPCCVSHQGEGAKVSSNTAPGHKHCALFNSRPPLPFGSTFIFLMELSVVIDIGNDWCKAGLGGKNYPTIAVPEVIGYQSFPENPGPSNPQTRKIVGFNNLALMKELPTEFPIVRGQVKNWEAMETVLTYAFESLGIKTEDHAILVTGFLSHRASHRMKLLEVMMETFNVPSLYIGELAELCLYGSGILTGLVVHSGPGLTCITPVFNGKADYTYADVFQMAGIDISLLLHKALFNQEMDSNNLPQVLSMNSIKEMTCYVSRNPSQKGPAIDPIPNFSGTTVLPDGKIIRMTKELCTYPDIFFQTSQHDFPSLDLSSKIIKSILNCKAEERAILASHVVLSGGNTLFPGFPERLKWELNATRPLWFPADVVSKPNRVCLSWVGASILSCLSNFESHCVTKMEYGESEALIASLD</sequence>
<organism evidence="2 3">
    <name type="scientific">Monodelphis domestica</name>
    <name type="common">Gray short-tailed opossum</name>
    <dbReference type="NCBI Taxonomy" id="13616"/>
    <lineage>
        <taxon>Eukaryota</taxon>
        <taxon>Metazoa</taxon>
        <taxon>Chordata</taxon>
        <taxon>Craniata</taxon>
        <taxon>Vertebrata</taxon>
        <taxon>Euteleostomi</taxon>
        <taxon>Mammalia</taxon>
        <taxon>Metatheria</taxon>
        <taxon>Didelphimorphia</taxon>
        <taxon>Didelphidae</taxon>
        <taxon>Monodelphis</taxon>
    </lineage>
</organism>
<protein>
    <submittedName>
        <fullName evidence="2">Actin like 8</fullName>
    </submittedName>
</protein>
<keyword evidence="3" id="KW-1185">Reference proteome</keyword>
<dbReference type="InterPro" id="IPR043129">
    <property type="entry name" value="ATPase_NBD"/>
</dbReference>
<evidence type="ECO:0000256" key="1">
    <source>
        <dbReference type="RuleBase" id="RU000487"/>
    </source>
</evidence>
<dbReference type="Pfam" id="PF00022">
    <property type="entry name" value="Actin"/>
    <property type="match status" value="1"/>
</dbReference>
<dbReference type="Proteomes" id="UP000002280">
    <property type="component" value="Chromosome 4"/>
</dbReference>
<reference evidence="2" key="2">
    <citation type="submission" date="2025-08" db="UniProtKB">
        <authorList>
            <consortium name="Ensembl"/>
        </authorList>
    </citation>
    <scope>IDENTIFICATION</scope>
</reference>
<dbReference type="Gene3D" id="3.90.640.10">
    <property type="entry name" value="Actin, Chain A, domain 4"/>
    <property type="match status" value="1"/>
</dbReference>